<dbReference type="Gene3D" id="3.30.465.10">
    <property type="match status" value="1"/>
</dbReference>
<dbReference type="CDD" id="cd04590">
    <property type="entry name" value="CBS_pair_CorC_HlyC_assoc"/>
    <property type="match status" value="1"/>
</dbReference>
<reference evidence="14 15" key="1">
    <citation type="submission" date="2020-05" db="EMBL/GenBank/DDBJ databases">
        <title>Horizontal transmission and recombination maintain forever young bacterial symbiont genomes.</title>
        <authorList>
            <person name="Russell S.L."/>
            <person name="Pepper-Tunick E."/>
            <person name="Svedberg J."/>
            <person name="Byrne A."/>
            <person name="Ruelas Castillo J."/>
            <person name="Vollmers C."/>
            <person name="Beinart R.A."/>
            <person name="Corbett-Detig R."/>
        </authorList>
    </citation>
    <scope>NUCLEOTIDE SEQUENCE [LARGE SCALE GENOMIC DNA]</scope>
    <source>
        <strain evidence="14">Monterey_2004</strain>
    </source>
</reference>
<dbReference type="EMBL" id="JACCHU010000001">
    <property type="protein sequence ID" value="NYT52363.1"/>
    <property type="molecule type" value="Genomic_DNA"/>
</dbReference>
<dbReference type="AlphaFoldDB" id="A0A853G661"/>
<feature type="transmembrane region" description="Helical" evidence="11">
    <location>
        <begin position="91"/>
        <end position="111"/>
    </location>
</feature>
<evidence type="ECO:0000256" key="9">
    <source>
        <dbReference type="PROSITE-ProRule" id="PRU00703"/>
    </source>
</evidence>
<dbReference type="PANTHER" id="PTHR22777:SF32">
    <property type="entry name" value="UPF0053 INNER MEMBRANE PROTEIN YFJD"/>
    <property type="match status" value="1"/>
</dbReference>
<evidence type="ECO:0000259" key="12">
    <source>
        <dbReference type="PROSITE" id="PS51371"/>
    </source>
</evidence>
<evidence type="ECO:0000256" key="5">
    <source>
        <dbReference type="ARBA" id="ARBA00022737"/>
    </source>
</evidence>
<evidence type="ECO:0000256" key="6">
    <source>
        <dbReference type="ARBA" id="ARBA00022989"/>
    </source>
</evidence>
<keyword evidence="7 9" id="KW-0129">CBS domain</keyword>
<dbReference type="GO" id="GO:0050660">
    <property type="term" value="F:flavin adenine dinucleotide binding"/>
    <property type="evidence" value="ECO:0007669"/>
    <property type="project" value="InterPro"/>
</dbReference>
<dbReference type="InterPro" id="IPR005170">
    <property type="entry name" value="Transptr-assoc_dom"/>
</dbReference>
<dbReference type="PROSITE" id="PS51371">
    <property type="entry name" value="CBS"/>
    <property type="match status" value="1"/>
</dbReference>
<dbReference type="InterPro" id="IPR036318">
    <property type="entry name" value="FAD-bd_PCMH-like_sf"/>
</dbReference>
<feature type="transmembrane region" description="Helical" evidence="11">
    <location>
        <begin position="123"/>
        <end position="146"/>
    </location>
</feature>
<dbReference type="Proteomes" id="UP000525329">
    <property type="component" value="Unassembled WGS sequence"/>
</dbReference>
<dbReference type="InterPro" id="IPR000644">
    <property type="entry name" value="CBS_dom"/>
</dbReference>
<dbReference type="SMART" id="SM01091">
    <property type="entry name" value="CorC_HlyC"/>
    <property type="match status" value="1"/>
</dbReference>
<dbReference type="InterPro" id="IPR044751">
    <property type="entry name" value="Ion_transp-like_CBS"/>
</dbReference>
<evidence type="ECO:0000256" key="7">
    <source>
        <dbReference type="ARBA" id="ARBA00023122"/>
    </source>
</evidence>
<evidence type="ECO:0000256" key="1">
    <source>
        <dbReference type="ARBA" id="ARBA00004651"/>
    </source>
</evidence>
<dbReference type="Pfam" id="PF00571">
    <property type="entry name" value="CBS"/>
    <property type="match status" value="1"/>
</dbReference>
<keyword evidence="6 10" id="KW-1133">Transmembrane helix</keyword>
<comment type="caution">
    <text evidence="14">The sequence shown here is derived from an EMBL/GenBank/DDBJ whole genome shotgun (WGS) entry which is preliminary data.</text>
</comment>
<evidence type="ECO:0000256" key="11">
    <source>
        <dbReference type="SAM" id="Phobius"/>
    </source>
</evidence>
<sequence length="419" mass="47368">MESLSTFWLSIILFGLILSSAFFSSTETSMMAINRYRLKVLSRNNKNAKRTQYLLNNLDSLIGTILLGNNLVNIFASSITTILAIKLWGESSIVLASLTLTFIILVFAETTPKTFAAKNPEKIALPVSIIIELLIKIFKPFVWIIAQLSKIILTIFSIQSETNNNLVSSEELKMVVSDAKPVIASNYQKMLLNIIDLEKVKVEDIMIPRHELISIDINKPDKILKQLQRIQHTRLITYDTSSDNITGVLHMRDIVNLYAKGNFSIDNTLALIHKPYFVPEGTSLANQLAHFQQQKRRLGLIVDEYGEVRGMIVLEDILEEIVGQFTSNQNESIDEITKQKDGSYLVDPRINIRELNNLLRLNLSVTNAKTLNGLILETLQSIPKRDVSLKINNILIEIIQISNQTIKLVKITKLKPVPF</sequence>
<name>A0A853G661_9GAMM</name>
<dbReference type="SUPFAM" id="SSF56176">
    <property type="entry name" value="FAD-binding/transporter-associated domain-like"/>
    <property type="match status" value="1"/>
</dbReference>
<evidence type="ECO:0000256" key="4">
    <source>
        <dbReference type="ARBA" id="ARBA00022692"/>
    </source>
</evidence>
<dbReference type="PROSITE" id="PS51846">
    <property type="entry name" value="CNNM"/>
    <property type="match status" value="1"/>
</dbReference>
<evidence type="ECO:0000256" key="8">
    <source>
        <dbReference type="ARBA" id="ARBA00023136"/>
    </source>
</evidence>
<comment type="similarity">
    <text evidence="2">Belongs to the UPF0053 family.</text>
</comment>
<evidence type="ECO:0000256" key="3">
    <source>
        <dbReference type="ARBA" id="ARBA00022475"/>
    </source>
</evidence>
<evidence type="ECO:0000259" key="13">
    <source>
        <dbReference type="PROSITE" id="PS51846"/>
    </source>
</evidence>
<gene>
    <name evidence="14" type="ORF">H0A74_02120</name>
</gene>
<evidence type="ECO:0000313" key="15">
    <source>
        <dbReference type="Proteomes" id="UP000525329"/>
    </source>
</evidence>
<dbReference type="SUPFAM" id="SSF54631">
    <property type="entry name" value="CBS-domain pair"/>
    <property type="match status" value="1"/>
</dbReference>
<feature type="transmembrane region" description="Helical" evidence="11">
    <location>
        <begin position="6"/>
        <end position="33"/>
    </location>
</feature>
<comment type="subcellular location">
    <subcellularLocation>
        <location evidence="1">Cell membrane</location>
        <topology evidence="1">Multi-pass membrane protein</topology>
    </subcellularLocation>
</comment>
<evidence type="ECO:0000256" key="10">
    <source>
        <dbReference type="PROSITE-ProRule" id="PRU01193"/>
    </source>
</evidence>
<protein>
    <submittedName>
        <fullName evidence="14">DUF21 domain-containing protein</fullName>
    </submittedName>
</protein>
<keyword evidence="4 10" id="KW-0812">Transmembrane</keyword>
<dbReference type="Pfam" id="PF01595">
    <property type="entry name" value="CNNM"/>
    <property type="match status" value="1"/>
</dbReference>
<feature type="transmembrane region" description="Helical" evidence="11">
    <location>
        <begin position="54"/>
        <end position="85"/>
    </location>
</feature>
<dbReference type="PANTHER" id="PTHR22777">
    <property type="entry name" value="HEMOLYSIN-RELATED"/>
    <property type="match status" value="1"/>
</dbReference>
<organism evidence="14 15">
    <name type="scientific">Candidatus Vesicomyosocius endoextente</name>
    <dbReference type="NCBI Taxonomy" id="2738853"/>
    <lineage>
        <taxon>Bacteria</taxon>
        <taxon>Pseudomonadati</taxon>
        <taxon>Pseudomonadota</taxon>
        <taxon>Gammaproteobacteria</taxon>
        <taxon>Candidatus Pseudothioglobaceae</taxon>
        <taxon>Candidatus Vesicomyidisocius</taxon>
    </lineage>
</organism>
<evidence type="ECO:0000256" key="2">
    <source>
        <dbReference type="ARBA" id="ARBA00006337"/>
    </source>
</evidence>
<dbReference type="GO" id="GO:0005886">
    <property type="term" value="C:plasma membrane"/>
    <property type="evidence" value="ECO:0007669"/>
    <property type="project" value="UniProtKB-SubCell"/>
</dbReference>
<evidence type="ECO:0000313" key="14">
    <source>
        <dbReference type="EMBL" id="NYT52363.1"/>
    </source>
</evidence>
<dbReference type="InterPro" id="IPR002550">
    <property type="entry name" value="CNNM"/>
</dbReference>
<proteinExistence type="inferred from homology"/>
<feature type="domain" description="CBS" evidence="12">
    <location>
        <begin position="271"/>
        <end position="332"/>
    </location>
</feature>
<keyword evidence="3" id="KW-1003">Cell membrane</keyword>
<dbReference type="InterPro" id="IPR016169">
    <property type="entry name" value="FAD-bd_PCMH_sub2"/>
</dbReference>
<dbReference type="Pfam" id="PF03471">
    <property type="entry name" value="CorC_HlyC"/>
    <property type="match status" value="1"/>
</dbReference>
<dbReference type="Gene3D" id="3.10.580.10">
    <property type="entry name" value="CBS-domain"/>
    <property type="match status" value="1"/>
</dbReference>
<feature type="domain" description="CNNM transmembrane" evidence="13">
    <location>
        <begin position="2"/>
        <end position="196"/>
    </location>
</feature>
<accession>A0A853G661</accession>
<keyword evidence="5" id="KW-0677">Repeat</keyword>
<dbReference type="InterPro" id="IPR046342">
    <property type="entry name" value="CBS_dom_sf"/>
</dbReference>
<keyword evidence="8 10" id="KW-0472">Membrane</keyword>